<evidence type="ECO:0000313" key="5">
    <source>
        <dbReference type="Proteomes" id="UP000215539"/>
    </source>
</evidence>
<dbReference type="Gene3D" id="3.30.750.170">
    <property type="match status" value="1"/>
</dbReference>
<dbReference type="Gene3D" id="3.90.226.10">
    <property type="entry name" value="2-enoyl-CoA Hydratase, Chain A, domain 1"/>
    <property type="match status" value="1"/>
</dbReference>
<dbReference type="GO" id="GO:0004175">
    <property type="term" value="F:endopeptidase activity"/>
    <property type="evidence" value="ECO:0007669"/>
    <property type="project" value="TreeGrafter"/>
</dbReference>
<dbReference type="PANTHER" id="PTHR32060:SF30">
    <property type="entry name" value="CARBOXY-TERMINAL PROCESSING PROTEASE CTPA"/>
    <property type="match status" value="1"/>
</dbReference>
<dbReference type="Pfam" id="PF03572">
    <property type="entry name" value="Peptidase_S41"/>
    <property type="match status" value="1"/>
</dbReference>
<reference evidence="3 5" key="2">
    <citation type="submission" date="2017-06" db="EMBL/GenBank/DDBJ databases">
        <authorList>
            <consortium name="Pathogen Informatics"/>
        </authorList>
    </citation>
    <scope>NUCLEOTIDE SEQUENCE [LARGE SCALE GENOMIC DNA]</scope>
    <source>
        <strain evidence="3 5">NCTC12947</strain>
    </source>
</reference>
<dbReference type="EMBL" id="LT906449">
    <property type="protein sequence ID" value="SNV04720.1"/>
    <property type="molecule type" value="Genomic_DNA"/>
</dbReference>
<feature type="domain" description="Tail specific protease" evidence="1">
    <location>
        <begin position="208"/>
        <end position="434"/>
    </location>
</feature>
<name>A0AAX2GVI0_9FLAO</name>
<reference evidence="2 4" key="1">
    <citation type="submission" date="2016-02" db="EMBL/GenBank/DDBJ databases">
        <authorList>
            <person name="Holder M.E."/>
            <person name="Ajami N.J."/>
            <person name="Petrosino J.F."/>
        </authorList>
    </citation>
    <scope>NUCLEOTIDE SEQUENCE [LARGE SCALE GENOMIC DNA]</scope>
    <source>
        <strain evidence="2 4">CCUG 32990</strain>
    </source>
</reference>
<dbReference type="AlphaFoldDB" id="A0AAX2GVI0"/>
<dbReference type="GO" id="GO:0008236">
    <property type="term" value="F:serine-type peptidase activity"/>
    <property type="evidence" value="ECO:0007669"/>
    <property type="project" value="InterPro"/>
</dbReference>
<keyword evidence="3" id="KW-0645">Protease</keyword>
<gene>
    <name evidence="2" type="ORF">AXF12_06165</name>
    <name evidence="3" type="ORF">SAMEA44541418_00479</name>
</gene>
<sequence>MKRIFIGLLLAGTLLGCTKDMTDSDRFGGSDYQGNDVDLRIKDFIWKGLNSWYLWQGDVDDLDDHRFGKTPSVTGNAQYKAFLDRHSDKEAFFYGLLNNYPTTDRFSFITDNYSELEDTFKGISMSAGMDFALGVIPNNDRVFGLVRYVVPNSGAATANIKRGTVFTRVNGTALTKSNYTRLLQNNNTSMTLGLAKIEGTRGKYSLVETEETVTLTRSRFVENPILIHKVIEQGGKKIGYLMYNAFVSDFDVQLNNVFGEFKSQGIDELVLDLRYNGGGSVSSAIYLSSMITGQFNGQVFSKEQWNKKLQPIVEQQGSSINYFTNEIKGEGSRKIATINSLNLKRVYILTTKSTASASELVINSLKAYINVVQIGTITTGKDKASITIYDYTDANNKVKNPAHKWAMQPLVLKMVNAKDEGNYTNGLTPTIPLEEDVKNMGTLGDTNEPLLARALQSITSATRRTTRSVAEPALPLQEISHSKAGLLGYNEMYK</sequence>
<dbReference type="EMBL" id="CP014227">
    <property type="protein sequence ID" value="AMD85137.1"/>
    <property type="molecule type" value="Genomic_DNA"/>
</dbReference>
<dbReference type="Gene3D" id="2.30.42.10">
    <property type="match status" value="1"/>
</dbReference>
<dbReference type="InterPro" id="IPR029045">
    <property type="entry name" value="ClpP/crotonase-like_dom_sf"/>
</dbReference>
<dbReference type="InterPro" id="IPR005151">
    <property type="entry name" value="Tail-specific_protease"/>
</dbReference>
<dbReference type="PANTHER" id="PTHR32060">
    <property type="entry name" value="TAIL-SPECIFIC PROTEASE"/>
    <property type="match status" value="1"/>
</dbReference>
<organism evidence="3 5">
    <name type="scientific">Capnocytophaga haemolytica</name>
    <dbReference type="NCBI Taxonomy" id="45243"/>
    <lineage>
        <taxon>Bacteria</taxon>
        <taxon>Pseudomonadati</taxon>
        <taxon>Bacteroidota</taxon>
        <taxon>Flavobacteriia</taxon>
        <taxon>Flavobacteriales</taxon>
        <taxon>Flavobacteriaceae</taxon>
        <taxon>Capnocytophaga</taxon>
    </lineage>
</organism>
<keyword evidence="4" id="KW-1185">Reference proteome</keyword>
<dbReference type="InterPro" id="IPR036034">
    <property type="entry name" value="PDZ_sf"/>
</dbReference>
<keyword evidence="3" id="KW-0378">Hydrolase</keyword>
<dbReference type="GO" id="GO:0030288">
    <property type="term" value="C:outer membrane-bounded periplasmic space"/>
    <property type="evidence" value="ECO:0007669"/>
    <property type="project" value="TreeGrafter"/>
</dbReference>
<dbReference type="SMART" id="SM00245">
    <property type="entry name" value="TSPc"/>
    <property type="match status" value="1"/>
</dbReference>
<evidence type="ECO:0000313" key="3">
    <source>
        <dbReference type="EMBL" id="SNV04720.1"/>
    </source>
</evidence>
<evidence type="ECO:0000313" key="4">
    <source>
        <dbReference type="Proteomes" id="UP000065822"/>
    </source>
</evidence>
<dbReference type="GO" id="GO:0006508">
    <property type="term" value="P:proteolysis"/>
    <property type="evidence" value="ECO:0007669"/>
    <property type="project" value="UniProtKB-KW"/>
</dbReference>
<accession>A0AAX2GVI0</accession>
<dbReference type="Proteomes" id="UP000215539">
    <property type="component" value="Chromosome 1"/>
</dbReference>
<dbReference type="SUPFAM" id="SSF52096">
    <property type="entry name" value="ClpP/crotonase"/>
    <property type="match status" value="1"/>
</dbReference>
<dbReference type="GO" id="GO:0007165">
    <property type="term" value="P:signal transduction"/>
    <property type="evidence" value="ECO:0007669"/>
    <property type="project" value="TreeGrafter"/>
</dbReference>
<dbReference type="PROSITE" id="PS51257">
    <property type="entry name" value="PROKAR_LIPOPROTEIN"/>
    <property type="match status" value="1"/>
</dbReference>
<dbReference type="CDD" id="cd07561">
    <property type="entry name" value="Peptidase_S41_CPP_like"/>
    <property type="match status" value="1"/>
</dbReference>
<proteinExistence type="predicted"/>
<dbReference type="RefSeq" id="WP_066429252.1">
    <property type="nucleotide sequence ID" value="NZ_CP014227.1"/>
</dbReference>
<dbReference type="Proteomes" id="UP000065822">
    <property type="component" value="Chromosome"/>
</dbReference>
<dbReference type="InterPro" id="IPR041613">
    <property type="entry name" value="Pept_S41_N"/>
</dbReference>
<dbReference type="Pfam" id="PF18294">
    <property type="entry name" value="Pept_S41_N"/>
    <property type="match status" value="1"/>
</dbReference>
<evidence type="ECO:0000313" key="2">
    <source>
        <dbReference type="EMBL" id="AMD85137.1"/>
    </source>
</evidence>
<dbReference type="KEGG" id="chg:AXF12_06165"/>
<protein>
    <submittedName>
        <fullName evidence="3">Carboxy-terminal protease</fullName>
    </submittedName>
</protein>
<evidence type="ECO:0000259" key="1">
    <source>
        <dbReference type="SMART" id="SM00245"/>
    </source>
</evidence>